<dbReference type="GO" id="GO:0047522">
    <property type="term" value="F:15-oxoprostaglandin 13-reductase [NAD(P)+] activity"/>
    <property type="evidence" value="ECO:0000318"/>
    <property type="project" value="GO_Central"/>
</dbReference>
<dbReference type="SMART" id="SM00829">
    <property type="entry name" value="PKS_ER"/>
    <property type="match status" value="1"/>
</dbReference>
<evidence type="ECO:0000256" key="14">
    <source>
        <dbReference type="ARBA" id="ARBA00023098"/>
    </source>
</evidence>
<dbReference type="PANTHER" id="PTHR43205">
    <property type="entry name" value="PROSTAGLANDIN REDUCTASE"/>
    <property type="match status" value="1"/>
</dbReference>
<evidence type="ECO:0000256" key="6">
    <source>
        <dbReference type="ARBA" id="ARBA00020651"/>
    </source>
</evidence>
<evidence type="ECO:0000256" key="15">
    <source>
        <dbReference type="ARBA" id="ARBA00023278"/>
    </source>
</evidence>
<dbReference type="InterPro" id="IPR011032">
    <property type="entry name" value="GroES-like_sf"/>
</dbReference>
<evidence type="ECO:0000256" key="32">
    <source>
        <dbReference type="ARBA" id="ARBA00049070"/>
    </source>
</evidence>
<dbReference type="InParanoid" id="B3S436"/>
<comment type="subunit">
    <text evidence="3">Monomer or homodimer.</text>
</comment>
<evidence type="ECO:0000256" key="23">
    <source>
        <dbReference type="ARBA" id="ARBA00047871"/>
    </source>
</evidence>
<accession>B3S436</accession>
<dbReference type="PhylomeDB" id="B3S436"/>
<evidence type="ECO:0000313" key="36">
    <source>
        <dbReference type="EMBL" id="EDV22392.1"/>
    </source>
</evidence>
<comment type="catalytic activity">
    <reaction evidence="25">
        <text>dodecanal + NADP(+) = (2E)-dodecenal + NADPH + H(+)</text>
        <dbReference type="Rhea" id="RHEA:50784"/>
        <dbReference type="ChEBI" id="CHEBI:15378"/>
        <dbReference type="ChEBI" id="CHEBI:27836"/>
        <dbReference type="ChEBI" id="CHEBI:57783"/>
        <dbReference type="ChEBI" id="CHEBI:58349"/>
        <dbReference type="ChEBI" id="CHEBI:133741"/>
    </reaction>
    <physiologicalReaction direction="right-to-left" evidence="25">
        <dbReference type="Rhea" id="RHEA:50786"/>
    </physiologicalReaction>
</comment>
<evidence type="ECO:0000256" key="21">
    <source>
        <dbReference type="ARBA" id="ARBA00047617"/>
    </source>
</evidence>
<evidence type="ECO:0000256" key="7">
    <source>
        <dbReference type="ARBA" id="ARBA00022490"/>
    </source>
</evidence>
<protein>
    <recommendedName>
        <fullName evidence="6">Prostaglandin reductase 1</fullName>
        <ecNumber evidence="4">1.3.1.48</ecNumber>
        <ecNumber evidence="5">1.3.1.74</ecNumber>
    </recommendedName>
    <alternativeName>
        <fullName evidence="19">15-oxoprostaglandin 13-reductase</fullName>
    </alternativeName>
    <alternativeName>
        <fullName evidence="17">Dithiolethione-inducible gene 1 protein</fullName>
    </alternativeName>
    <alternativeName>
        <fullName evidence="16">Leukotriene B4 12-hydroxydehydrogenase</fullName>
    </alternativeName>
    <alternativeName>
        <fullName evidence="18">NAD(P)H-dependent alkenal/one oxidoreductase</fullName>
    </alternativeName>
</protein>
<gene>
    <name evidence="36" type="ORF">TRIADDRAFT_28673</name>
</gene>
<comment type="similarity">
    <text evidence="2">Belongs to the NADP-dependent oxidoreductase L4BD family.</text>
</comment>
<dbReference type="FunCoup" id="B3S436">
    <property type="interactions" value="439"/>
</dbReference>
<dbReference type="CTD" id="6756149"/>
<evidence type="ECO:0000256" key="17">
    <source>
        <dbReference type="ARBA" id="ARBA00032255"/>
    </source>
</evidence>
<dbReference type="InterPro" id="IPR013149">
    <property type="entry name" value="ADH-like_C"/>
</dbReference>
<dbReference type="PANTHER" id="PTHR43205:SF7">
    <property type="entry name" value="PROSTAGLANDIN REDUCTASE 1"/>
    <property type="match status" value="1"/>
</dbReference>
<dbReference type="FunFam" id="3.40.50.720:FF:000121">
    <property type="entry name" value="Prostaglandin reductase 2"/>
    <property type="match status" value="1"/>
</dbReference>
<dbReference type="GO" id="GO:0005737">
    <property type="term" value="C:cytoplasm"/>
    <property type="evidence" value="ECO:0007669"/>
    <property type="project" value="UniProtKB-SubCell"/>
</dbReference>
<evidence type="ECO:0000256" key="13">
    <source>
        <dbReference type="ARBA" id="ARBA00023002"/>
    </source>
</evidence>
<evidence type="ECO:0000256" key="3">
    <source>
        <dbReference type="ARBA" id="ARBA00011852"/>
    </source>
</evidence>
<dbReference type="SUPFAM" id="SSF50129">
    <property type="entry name" value="GroES-like"/>
    <property type="match status" value="1"/>
</dbReference>
<dbReference type="Gene3D" id="3.90.180.10">
    <property type="entry name" value="Medium-chain alcohol dehydrogenases, catalytic domain"/>
    <property type="match status" value="1"/>
</dbReference>
<keyword evidence="7" id="KW-0963">Cytoplasm</keyword>
<evidence type="ECO:0000256" key="16">
    <source>
        <dbReference type="ARBA" id="ARBA00031851"/>
    </source>
</evidence>
<evidence type="ECO:0000256" key="19">
    <source>
        <dbReference type="ARBA" id="ARBA00033119"/>
    </source>
</evidence>
<keyword evidence="11" id="KW-0521">NADP</keyword>
<comment type="catalytic activity">
    <reaction evidence="22">
        <text>pentan-2-one + NADP(+) = (E)-pent-3-en-2-one + NADPH + H(+)</text>
        <dbReference type="Rhea" id="RHEA:50788"/>
        <dbReference type="ChEBI" id="CHEBI:15378"/>
        <dbReference type="ChEBI" id="CHEBI:16472"/>
        <dbReference type="ChEBI" id="CHEBI:57783"/>
        <dbReference type="ChEBI" id="CHEBI:58349"/>
        <dbReference type="ChEBI" id="CHEBI:145276"/>
    </reaction>
    <physiologicalReaction direction="right-to-left" evidence="22">
        <dbReference type="Rhea" id="RHEA:50790"/>
    </physiologicalReaction>
</comment>
<dbReference type="KEGG" id="tad:TRIADDRAFT_28673"/>
<evidence type="ECO:0000256" key="34">
    <source>
        <dbReference type="ARBA" id="ARBA00049368"/>
    </source>
</evidence>
<evidence type="ECO:0000256" key="22">
    <source>
        <dbReference type="ARBA" id="ARBA00047742"/>
    </source>
</evidence>
<dbReference type="GO" id="GO:0032440">
    <property type="term" value="F:2-alkenal reductase [NAD(P)H] activity"/>
    <property type="evidence" value="ECO:0007669"/>
    <property type="project" value="UniProtKB-EC"/>
</dbReference>
<evidence type="ECO:0000256" key="4">
    <source>
        <dbReference type="ARBA" id="ARBA00011981"/>
    </source>
</evidence>
<evidence type="ECO:0000256" key="33">
    <source>
        <dbReference type="ARBA" id="ARBA00049179"/>
    </source>
</evidence>
<comment type="catalytic activity">
    <reaction evidence="32">
        <text>13,14-dihydro-15-oxo-prostaglandin E1 + NADP(+) = 15-oxoprostaglandin E1 + NADPH + H(+)</text>
        <dbReference type="Rhea" id="RHEA:50584"/>
        <dbReference type="ChEBI" id="CHEBI:15378"/>
        <dbReference type="ChEBI" id="CHEBI:57401"/>
        <dbReference type="ChEBI" id="CHEBI:57783"/>
        <dbReference type="ChEBI" id="CHEBI:58349"/>
        <dbReference type="ChEBI" id="CHEBI:133408"/>
    </reaction>
    <physiologicalReaction direction="right-to-left" evidence="32">
        <dbReference type="Rhea" id="RHEA:50586"/>
    </physiologicalReaction>
</comment>
<comment type="catalytic activity">
    <reaction evidence="33">
        <text>an n-alkanal + NADP(+) = an alk-2-enal + NADPH + H(+)</text>
        <dbReference type="Rhea" id="RHEA:13737"/>
        <dbReference type="ChEBI" id="CHEBI:12834"/>
        <dbReference type="ChEBI" id="CHEBI:13757"/>
        <dbReference type="ChEBI" id="CHEBI:15378"/>
        <dbReference type="ChEBI" id="CHEBI:57783"/>
        <dbReference type="ChEBI" id="CHEBI:58349"/>
        <dbReference type="EC" id="1.3.1.74"/>
    </reaction>
    <physiologicalReaction direction="right-to-left" evidence="33">
        <dbReference type="Rhea" id="RHEA:13739"/>
    </physiologicalReaction>
</comment>
<dbReference type="eggNOG" id="KOG1196">
    <property type="taxonomic scope" value="Eukaryota"/>
</dbReference>
<dbReference type="InterPro" id="IPR045010">
    <property type="entry name" value="MDR_fam"/>
</dbReference>
<dbReference type="Pfam" id="PF00107">
    <property type="entry name" value="ADH_zinc_N"/>
    <property type="match status" value="1"/>
</dbReference>
<comment type="catalytic activity">
    <reaction evidence="23">
        <text>leukotriene B4 + NADP(+) = 12-oxo-leukotriene B4 + NADPH + H(+)</text>
        <dbReference type="Rhea" id="RHEA:50608"/>
        <dbReference type="ChEBI" id="CHEBI:15378"/>
        <dbReference type="ChEBI" id="CHEBI:57461"/>
        <dbReference type="ChEBI" id="CHEBI:57783"/>
        <dbReference type="ChEBI" id="CHEBI:58349"/>
        <dbReference type="ChEBI" id="CHEBI:133309"/>
    </reaction>
    <physiologicalReaction direction="left-to-right" evidence="23">
        <dbReference type="Rhea" id="RHEA:50609"/>
    </physiologicalReaction>
</comment>
<comment type="subcellular location">
    <subcellularLocation>
        <location evidence="1">Cytoplasm</location>
    </subcellularLocation>
</comment>
<keyword evidence="12" id="KW-0007">Acetylation</keyword>
<dbReference type="InterPro" id="IPR020843">
    <property type="entry name" value="ER"/>
</dbReference>
<dbReference type="EMBL" id="DS985249">
    <property type="protein sequence ID" value="EDV22392.1"/>
    <property type="molecule type" value="Genomic_DNA"/>
</dbReference>
<dbReference type="InterPro" id="IPR014190">
    <property type="entry name" value="PTGR1"/>
</dbReference>
<evidence type="ECO:0000256" key="9">
    <source>
        <dbReference type="ARBA" id="ARBA00022553"/>
    </source>
</evidence>
<keyword evidence="14" id="KW-0443">Lipid metabolism</keyword>
<dbReference type="GeneID" id="6756149"/>
<evidence type="ECO:0000256" key="24">
    <source>
        <dbReference type="ARBA" id="ARBA00047878"/>
    </source>
</evidence>
<evidence type="ECO:0000256" key="27">
    <source>
        <dbReference type="ARBA" id="ARBA00048290"/>
    </source>
</evidence>
<reference evidence="36 37" key="1">
    <citation type="journal article" date="2008" name="Nature">
        <title>The Trichoplax genome and the nature of placozoans.</title>
        <authorList>
            <person name="Srivastava M."/>
            <person name="Begovic E."/>
            <person name="Chapman J."/>
            <person name="Putnam N.H."/>
            <person name="Hellsten U."/>
            <person name="Kawashima T."/>
            <person name="Kuo A."/>
            <person name="Mitros T."/>
            <person name="Salamov A."/>
            <person name="Carpenter M.L."/>
            <person name="Signorovitch A.Y."/>
            <person name="Moreno M.A."/>
            <person name="Kamm K."/>
            <person name="Grimwood J."/>
            <person name="Schmutz J."/>
            <person name="Shapiro H."/>
            <person name="Grigoriev I.V."/>
            <person name="Buss L.W."/>
            <person name="Schierwater B."/>
            <person name="Dellaporta S.L."/>
            <person name="Rokhsar D.S."/>
        </authorList>
    </citation>
    <scope>NUCLEOTIDE SEQUENCE [LARGE SCALE GENOMIC DNA]</scope>
    <source>
        <strain evidence="36 37">Grell-BS-1999</strain>
    </source>
</reference>
<dbReference type="HOGENOM" id="CLU_026673_29_3_1"/>
<evidence type="ECO:0000259" key="35">
    <source>
        <dbReference type="SMART" id="SM00829"/>
    </source>
</evidence>
<comment type="catalytic activity">
    <reaction evidence="26">
        <text>nonan-2-one + NADP(+) = (3E)-nonen-2-one + NADPH + H(+)</text>
        <dbReference type="Rhea" id="RHEA:50616"/>
        <dbReference type="ChEBI" id="CHEBI:15378"/>
        <dbReference type="ChEBI" id="CHEBI:57783"/>
        <dbReference type="ChEBI" id="CHEBI:58349"/>
        <dbReference type="ChEBI" id="CHEBI:77927"/>
        <dbReference type="ChEBI" id="CHEBI:133457"/>
    </reaction>
    <physiologicalReaction direction="right-to-left" evidence="26">
        <dbReference type="Rhea" id="RHEA:50618"/>
    </physiologicalReaction>
</comment>
<evidence type="ECO:0000256" key="2">
    <source>
        <dbReference type="ARBA" id="ARBA00010460"/>
    </source>
</evidence>
<evidence type="ECO:0000256" key="1">
    <source>
        <dbReference type="ARBA" id="ARBA00004496"/>
    </source>
</evidence>
<dbReference type="Pfam" id="PF16884">
    <property type="entry name" value="ADH_N_2"/>
    <property type="match status" value="1"/>
</dbReference>
<dbReference type="CDD" id="cd08294">
    <property type="entry name" value="leukotriene_B4_DH_like"/>
    <property type="match status" value="1"/>
</dbReference>
<comment type="catalytic activity">
    <reaction evidence="28">
        <text>4-hydroxynonanal + NADP(+) = (E)-4-hydroxynon-2-enal + NADPH + H(+)</text>
        <dbReference type="Rhea" id="RHEA:64736"/>
        <dbReference type="ChEBI" id="CHEBI:15378"/>
        <dbReference type="ChEBI" id="CHEBI:57783"/>
        <dbReference type="ChEBI" id="CHEBI:58349"/>
        <dbReference type="ChEBI" id="CHEBI:58968"/>
        <dbReference type="ChEBI" id="CHEBI:156112"/>
    </reaction>
    <physiologicalReaction direction="right-to-left" evidence="28">
        <dbReference type="Rhea" id="RHEA:64738"/>
    </physiologicalReaction>
</comment>
<keyword evidence="15" id="KW-0379">Hydroxylation</keyword>
<dbReference type="SUPFAM" id="SSF51735">
    <property type="entry name" value="NAD(P)-binding Rossmann-fold domains"/>
    <property type="match status" value="1"/>
</dbReference>
<dbReference type="OrthoDB" id="809632at2759"/>
<evidence type="ECO:0000256" key="30">
    <source>
        <dbReference type="ARBA" id="ARBA00048953"/>
    </source>
</evidence>
<evidence type="ECO:0000256" key="8">
    <source>
        <dbReference type="ARBA" id="ARBA00022501"/>
    </source>
</evidence>
<evidence type="ECO:0000256" key="11">
    <source>
        <dbReference type="ARBA" id="ARBA00022857"/>
    </source>
</evidence>
<comment type="catalytic activity">
    <reaction evidence="31">
        <text>(5S,12S)-dihydroxy-(6E,10E,12E,14Z)-eicosatetraenoate + NADP(+) = 12-oxo-(5S)-hydroxy-(6E,8E,10E,14Z)-eicosatetraenoate + NADPH + H(+)</text>
        <dbReference type="Rhea" id="RHEA:51212"/>
        <dbReference type="ChEBI" id="CHEBI:15378"/>
        <dbReference type="ChEBI" id="CHEBI:57783"/>
        <dbReference type="ChEBI" id="CHEBI:58349"/>
        <dbReference type="ChEBI" id="CHEBI:133974"/>
        <dbReference type="ChEBI" id="CHEBI:133975"/>
    </reaction>
    <physiologicalReaction direction="left-to-right" evidence="31">
        <dbReference type="Rhea" id="RHEA:51213"/>
    </physiologicalReaction>
</comment>
<evidence type="ECO:0000256" key="12">
    <source>
        <dbReference type="ARBA" id="ARBA00022990"/>
    </source>
</evidence>
<keyword evidence="8" id="KW-0644">Prostaglandin metabolism</keyword>
<evidence type="ECO:0000256" key="28">
    <source>
        <dbReference type="ARBA" id="ARBA00048387"/>
    </source>
</evidence>
<comment type="catalytic activity">
    <reaction evidence="30">
        <text>6-trans-leukotriene B4 + NADP(+) = 12-oxo-(5S)-hydroxy-(6E,8E,10E,14Z)-eicosatetraenoate + NADPH + H(+)</text>
        <dbReference type="Rhea" id="RHEA:51204"/>
        <dbReference type="ChEBI" id="CHEBI:15378"/>
        <dbReference type="ChEBI" id="CHEBI:57783"/>
        <dbReference type="ChEBI" id="CHEBI:58349"/>
        <dbReference type="ChEBI" id="CHEBI:90723"/>
        <dbReference type="ChEBI" id="CHEBI:133974"/>
    </reaction>
    <physiologicalReaction direction="left-to-right" evidence="30">
        <dbReference type="Rhea" id="RHEA:51205"/>
    </physiologicalReaction>
</comment>
<keyword evidence="37" id="KW-1185">Reference proteome</keyword>
<dbReference type="Gene3D" id="3.40.50.720">
    <property type="entry name" value="NAD(P)-binding Rossmann-like Domain"/>
    <property type="match status" value="1"/>
</dbReference>
<keyword evidence="9" id="KW-0597">Phosphoprotein</keyword>
<evidence type="ECO:0000256" key="31">
    <source>
        <dbReference type="ARBA" id="ARBA00049068"/>
    </source>
</evidence>
<evidence type="ECO:0000313" key="37">
    <source>
        <dbReference type="Proteomes" id="UP000009022"/>
    </source>
</evidence>
<dbReference type="EC" id="1.3.1.74" evidence="5"/>
<dbReference type="InterPro" id="IPR041694">
    <property type="entry name" value="ADH_N_2"/>
</dbReference>
<evidence type="ECO:0000256" key="29">
    <source>
        <dbReference type="ARBA" id="ARBA00048591"/>
    </source>
</evidence>
<feature type="domain" description="Enoyl reductase (ER)" evidence="35">
    <location>
        <begin position="14"/>
        <end position="329"/>
    </location>
</feature>
<organism evidence="36 37">
    <name type="scientific">Trichoplax adhaerens</name>
    <name type="common">Trichoplax reptans</name>
    <dbReference type="NCBI Taxonomy" id="10228"/>
    <lineage>
        <taxon>Eukaryota</taxon>
        <taxon>Metazoa</taxon>
        <taxon>Placozoa</taxon>
        <taxon>Uniplacotomia</taxon>
        <taxon>Trichoplacea</taxon>
        <taxon>Trichoplacidae</taxon>
        <taxon>Trichoplax</taxon>
    </lineage>
</organism>
<dbReference type="OMA" id="NYKTKAF"/>
<evidence type="ECO:0000256" key="5">
    <source>
        <dbReference type="ARBA" id="ARBA00012410"/>
    </source>
</evidence>
<evidence type="ECO:0000256" key="18">
    <source>
        <dbReference type="ARBA" id="ARBA00032297"/>
    </source>
</evidence>
<evidence type="ECO:0000256" key="26">
    <source>
        <dbReference type="ARBA" id="ARBA00048066"/>
    </source>
</evidence>
<comment type="catalytic activity">
    <reaction evidence="34">
        <text>hexanal + NADP(+) = (E)-hex-2-enal + NADPH + H(+)</text>
        <dbReference type="Rhea" id="RHEA:50776"/>
        <dbReference type="ChEBI" id="CHEBI:15378"/>
        <dbReference type="ChEBI" id="CHEBI:28913"/>
        <dbReference type="ChEBI" id="CHEBI:57783"/>
        <dbReference type="ChEBI" id="CHEBI:58349"/>
        <dbReference type="ChEBI" id="CHEBI:88528"/>
    </reaction>
    <physiologicalReaction direction="right-to-left" evidence="34">
        <dbReference type="Rhea" id="RHEA:50778"/>
    </physiologicalReaction>
</comment>
<evidence type="ECO:0000256" key="10">
    <source>
        <dbReference type="ARBA" id="ARBA00022832"/>
    </source>
</evidence>
<comment type="catalytic activity">
    <reaction evidence="29">
        <text>20-hydroxy-leukotriene B4 + NADP(+) = 12-oxo-20-hydroxy-leukotriene B4 + NADPH + H(+)</text>
        <dbReference type="Rhea" id="RHEA:51208"/>
        <dbReference type="ChEBI" id="CHEBI:15378"/>
        <dbReference type="ChEBI" id="CHEBI:57460"/>
        <dbReference type="ChEBI" id="CHEBI:57783"/>
        <dbReference type="ChEBI" id="CHEBI:58349"/>
        <dbReference type="ChEBI" id="CHEBI:133346"/>
    </reaction>
    <physiologicalReaction direction="left-to-right" evidence="29">
        <dbReference type="Rhea" id="RHEA:51209"/>
    </physiologicalReaction>
</comment>
<sequence>MKSRQVVIASEFKGAPQPSNFRIDEVDLPAVKDGEVLVQNLFLSVDPYMRAYTQFLKVGNTMIGQGVAKVVESKCDAYKTGEIVLARCGWRTHAVVSDLTLLAKCPASYYPDISPSLYIGALGMPGLTAYYGLLDICKAKKGETVYVNSAAGAVGSVVGQIAKIKGMRVVGSAGTDEKVAWLKELGFDEAFNYKTAGPIGDVLKKYCPNGIDVFFENVGGEAFAPTLSLMNYYGRIGVCGAIAGYNDSQPLQAPLFHGQLISKSIKIEGFLVTTLMTRPEELKKALGEMIGWYKEGKLKTRENILNGFDKMPEAFMTMLKGGGHGKFLVKV</sequence>
<comment type="catalytic activity">
    <reaction evidence="24">
        <text>13,14-dihydro-15-oxo-prostaglandin F1alpha + NADP(+) = 15-oxoprostaglandin F1alpha + NADPH + H(+)</text>
        <dbReference type="Rhea" id="RHEA:50592"/>
        <dbReference type="ChEBI" id="CHEBI:15378"/>
        <dbReference type="ChEBI" id="CHEBI:57783"/>
        <dbReference type="ChEBI" id="CHEBI:58349"/>
        <dbReference type="ChEBI" id="CHEBI:79072"/>
        <dbReference type="ChEBI" id="CHEBI:133411"/>
    </reaction>
    <physiologicalReaction direction="right-to-left" evidence="24">
        <dbReference type="Rhea" id="RHEA:50594"/>
    </physiologicalReaction>
</comment>
<dbReference type="Proteomes" id="UP000009022">
    <property type="component" value="Unassembled WGS sequence"/>
</dbReference>
<keyword evidence="13" id="KW-0560">Oxidoreductase</keyword>
<comment type="catalytic activity">
    <reaction evidence="21">
        <text>decanal + NADP(+) = (2E)-decenal + NADPH + H(+)</text>
        <dbReference type="Rhea" id="RHEA:50612"/>
        <dbReference type="ChEBI" id="CHEBI:15378"/>
        <dbReference type="ChEBI" id="CHEBI:31457"/>
        <dbReference type="ChEBI" id="CHEBI:57783"/>
        <dbReference type="ChEBI" id="CHEBI:58349"/>
        <dbReference type="ChEBI" id="CHEBI:133455"/>
    </reaction>
    <physiologicalReaction direction="right-to-left" evidence="21">
        <dbReference type="Rhea" id="RHEA:50614"/>
    </physiologicalReaction>
</comment>
<keyword evidence="10" id="KW-0276">Fatty acid metabolism</keyword>
<dbReference type="RefSeq" id="XP_002114936.1">
    <property type="nucleotide sequence ID" value="XM_002114900.1"/>
</dbReference>
<comment type="catalytic activity">
    <reaction evidence="27">
        <text>13,14-dihydro-15-oxo-PGF2alpha + NADP(+) = 15-oxoprostaglandin F2alpha + NADPH + H(+)</text>
        <dbReference type="Rhea" id="RHEA:50588"/>
        <dbReference type="ChEBI" id="CHEBI:15378"/>
        <dbReference type="ChEBI" id="CHEBI:57783"/>
        <dbReference type="ChEBI" id="CHEBI:58349"/>
        <dbReference type="ChEBI" id="CHEBI:133374"/>
        <dbReference type="ChEBI" id="CHEBI:133409"/>
    </reaction>
    <physiologicalReaction direction="right-to-left" evidence="27">
        <dbReference type="Rhea" id="RHEA:50590"/>
    </physiologicalReaction>
</comment>
<name>B3S436_TRIAD</name>
<dbReference type="GO" id="GO:0006693">
    <property type="term" value="P:prostaglandin metabolic process"/>
    <property type="evidence" value="ECO:0000318"/>
    <property type="project" value="GO_Central"/>
</dbReference>
<evidence type="ECO:0000256" key="20">
    <source>
        <dbReference type="ARBA" id="ARBA00047461"/>
    </source>
</evidence>
<dbReference type="InterPro" id="IPR036291">
    <property type="entry name" value="NAD(P)-bd_dom_sf"/>
</dbReference>
<proteinExistence type="inferred from homology"/>
<dbReference type="EC" id="1.3.1.48" evidence="4"/>
<evidence type="ECO:0000256" key="25">
    <source>
        <dbReference type="ARBA" id="ARBA00047903"/>
    </source>
</evidence>
<comment type="catalytic activity">
    <reaction evidence="20">
        <text>octanal + NADP(+) = (2E)-octenal + NADPH + H(+)</text>
        <dbReference type="Rhea" id="RHEA:50780"/>
        <dbReference type="ChEBI" id="CHEBI:15378"/>
        <dbReference type="ChEBI" id="CHEBI:17935"/>
        <dbReference type="ChEBI" id="CHEBI:57783"/>
        <dbReference type="ChEBI" id="CHEBI:58349"/>
        <dbReference type="ChEBI" id="CHEBI:61748"/>
    </reaction>
    <physiologicalReaction direction="right-to-left" evidence="20">
        <dbReference type="Rhea" id="RHEA:50782"/>
    </physiologicalReaction>
</comment>
<dbReference type="STRING" id="10228.B3S436"/>
<dbReference type="AlphaFoldDB" id="B3S436"/>